<dbReference type="AlphaFoldDB" id="A0AAV2GKJ3"/>
<feature type="region of interest" description="Disordered" evidence="3">
    <location>
        <begin position="1"/>
        <end position="25"/>
    </location>
</feature>
<reference evidence="4 5" key="1">
    <citation type="submission" date="2024-04" db="EMBL/GenBank/DDBJ databases">
        <authorList>
            <person name="Fracassetti M."/>
        </authorList>
    </citation>
    <scope>NUCLEOTIDE SEQUENCE [LARGE SCALE GENOMIC DNA]</scope>
</reference>
<dbReference type="InterPro" id="IPR043129">
    <property type="entry name" value="ATPase_NBD"/>
</dbReference>
<accession>A0AAV2GKJ3</accession>
<protein>
    <submittedName>
        <fullName evidence="4">Uncharacterized protein</fullName>
    </submittedName>
</protein>
<gene>
    <name evidence="4" type="ORF">LTRI10_LOCUS50567</name>
</gene>
<keyword evidence="1" id="KW-0547">Nucleotide-binding</keyword>
<dbReference type="InterPro" id="IPR018181">
    <property type="entry name" value="Heat_shock_70_CS"/>
</dbReference>
<sequence length="127" mass="13737">MASSTAQILGGMGFVGSSPTPGRRPSFSFAPKTVFVGQNLGDVSKTAAFLRYKRGPARRHSTRPVRVVSEKEVGIDLGTTNSAVAVMEGGKPTIVTNAEGQRRRHLWWRTPKTATCWLGRSPNVRPS</sequence>
<evidence type="ECO:0000256" key="2">
    <source>
        <dbReference type="ARBA" id="ARBA00022840"/>
    </source>
</evidence>
<dbReference type="Proteomes" id="UP001497516">
    <property type="component" value="Chromosome 9"/>
</dbReference>
<organism evidence="4 5">
    <name type="scientific">Linum trigynum</name>
    <dbReference type="NCBI Taxonomy" id="586398"/>
    <lineage>
        <taxon>Eukaryota</taxon>
        <taxon>Viridiplantae</taxon>
        <taxon>Streptophyta</taxon>
        <taxon>Embryophyta</taxon>
        <taxon>Tracheophyta</taxon>
        <taxon>Spermatophyta</taxon>
        <taxon>Magnoliopsida</taxon>
        <taxon>eudicotyledons</taxon>
        <taxon>Gunneridae</taxon>
        <taxon>Pentapetalae</taxon>
        <taxon>rosids</taxon>
        <taxon>fabids</taxon>
        <taxon>Malpighiales</taxon>
        <taxon>Linaceae</taxon>
        <taxon>Linum</taxon>
    </lineage>
</organism>
<dbReference type="GO" id="GO:0140662">
    <property type="term" value="F:ATP-dependent protein folding chaperone"/>
    <property type="evidence" value="ECO:0007669"/>
    <property type="project" value="InterPro"/>
</dbReference>
<dbReference type="PROSITE" id="PS00297">
    <property type="entry name" value="HSP70_1"/>
    <property type="match status" value="1"/>
</dbReference>
<dbReference type="Gene3D" id="3.30.420.40">
    <property type="match status" value="1"/>
</dbReference>
<dbReference type="Pfam" id="PF00012">
    <property type="entry name" value="HSP70"/>
    <property type="match status" value="1"/>
</dbReference>
<dbReference type="EMBL" id="OZ034822">
    <property type="protein sequence ID" value="CAL1411194.1"/>
    <property type="molecule type" value="Genomic_DNA"/>
</dbReference>
<evidence type="ECO:0000313" key="5">
    <source>
        <dbReference type="Proteomes" id="UP001497516"/>
    </source>
</evidence>
<evidence type="ECO:0000256" key="3">
    <source>
        <dbReference type="SAM" id="MobiDB-lite"/>
    </source>
</evidence>
<dbReference type="GO" id="GO:0005524">
    <property type="term" value="F:ATP binding"/>
    <property type="evidence" value="ECO:0007669"/>
    <property type="project" value="UniProtKB-KW"/>
</dbReference>
<evidence type="ECO:0000313" key="4">
    <source>
        <dbReference type="EMBL" id="CAL1411194.1"/>
    </source>
</evidence>
<keyword evidence="2" id="KW-0067">ATP-binding</keyword>
<dbReference type="InterPro" id="IPR013126">
    <property type="entry name" value="Hsp_70_fam"/>
</dbReference>
<proteinExistence type="predicted"/>
<evidence type="ECO:0000256" key="1">
    <source>
        <dbReference type="ARBA" id="ARBA00022741"/>
    </source>
</evidence>
<dbReference type="SUPFAM" id="SSF53067">
    <property type="entry name" value="Actin-like ATPase domain"/>
    <property type="match status" value="1"/>
</dbReference>
<keyword evidence="5" id="KW-1185">Reference proteome</keyword>
<name>A0AAV2GKJ3_9ROSI</name>